<dbReference type="Pfam" id="PF18759">
    <property type="entry name" value="Plavaka"/>
    <property type="match status" value="2"/>
</dbReference>
<dbReference type="EMBL" id="KN822234">
    <property type="protein sequence ID" value="KIM51910.1"/>
    <property type="molecule type" value="Genomic_DNA"/>
</dbReference>
<sequence>MSSCYCSLAKEIGLINPRSSTEDFVDREACHTEEDIDIPDADYWQDGDVEMVPSANDTGLPDHASPPPPFNNSIESQHRQLPGATRFVETYQGCAEMFPRGETFMSQFRNDQYAEQRQQNIYFPWASRQEWAFASWLLHSRLSMAMIDSLLSLEMIKNIPLSFRSAKELRTHAEILPSGPWWLCKTLPTEYPTKQPPRVFYRDPIECLQSLLSHLLFESHISFVPRRWGLHLEMQEVLLMGTTLLGVVLSSDKTTISVMSSNRMAHLVLISLANIDASLRSKTSVHTHLLIMLLPIAKFTHKTTQTLVGYRSFSEGISKLKQVTSCDHRAVQHYIIAAVAGSVPCQFLIAIHVLLNFQYLTQVPLFTTHSLERVSSALQEFHDNKEAIMHQGARANWQIPKLELLQSVVPSIHQSGALMQWSADVTKHAHVEEIKVPAHSGNNQNYYSQIARHLDWLDKCFHFGLATYIEQQAMDQANDDDRDLSGSDSDEQHEPDTDNINLSEYSTPTH</sequence>
<protein>
    <submittedName>
        <fullName evidence="2">Uncharacterized protein</fullName>
    </submittedName>
</protein>
<reference evidence="3" key="2">
    <citation type="submission" date="2015-01" db="EMBL/GenBank/DDBJ databases">
        <title>Evolutionary Origins and Diversification of the Mycorrhizal Mutualists.</title>
        <authorList>
            <consortium name="DOE Joint Genome Institute"/>
            <consortium name="Mycorrhizal Genomics Consortium"/>
            <person name="Kohler A."/>
            <person name="Kuo A."/>
            <person name="Nagy L.G."/>
            <person name="Floudas D."/>
            <person name="Copeland A."/>
            <person name="Barry K.W."/>
            <person name="Cichocki N."/>
            <person name="Veneault-Fourrey C."/>
            <person name="LaButti K."/>
            <person name="Lindquist E.A."/>
            <person name="Lipzen A."/>
            <person name="Lundell T."/>
            <person name="Morin E."/>
            <person name="Murat C."/>
            <person name="Riley R."/>
            <person name="Ohm R."/>
            <person name="Sun H."/>
            <person name="Tunlid A."/>
            <person name="Henrissat B."/>
            <person name="Grigoriev I.V."/>
            <person name="Hibbett D.S."/>
            <person name="Martin F."/>
        </authorList>
    </citation>
    <scope>NUCLEOTIDE SEQUENCE [LARGE SCALE GENOMIC DNA]</scope>
    <source>
        <strain evidence="3">Foug A</strain>
    </source>
</reference>
<name>A0A0C3CTK7_9AGAM</name>
<feature type="region of interest" description="Disordered" evidence="1">
    <location>
        <begin position="477"/>
        <end position="510"/>
    </location>
</feature>
<dbReference type="HOGENOM" id="CLU_534370_0_0_1"/>
<dbReference type="STRING" id="1036808.A0A0C3CTK7"/>
<keyword evidence="3" id="KW-1185">Reference proteome</keyword>
<feature type="compositionally biased region" description="Polar residues" evidence="1">
    <location>
        <begin position="498"/>
        <end position="510"/>
    </location>
</feature>
<proteinExistence type="predicted"/>
<dbReference type="InParanoid" id="A0A0C3CTK7"/>
<feature type="compositionally biased region" description="Acidic residues" evidence="1">
    <location>
        <begin position="477"/>
        <end position="489"/>
    </location>
</feature>
<organism evidence="2 3">
    <name type="scientific">Scleroderma citrinum Foug A</name>
    <dbReference type="NCBI Taxonomy" id="1036808"/>
    <lineage>
        <taxon>Eukaryota</taxon>
        <taxon>Fungi</taxon>
        <taxon>Dikarya</taxon>
        <taxon>Basidiomycota</taxon>
        <taxon>Agaricomycotina</taxon>
        <taxon>Agaricomycetes</taxon>
        <taxon>Agaricomycetidae</taxon>
        <taxon>Boletales</taxon>
        <taxon>Sclerodermatineae</taxon>
        <taxon>Sclerodermataceae</taxon>
        <taxon>Scleroderma</taxon>
    </lineage>
</organism>
<reference evidence="2 3" key="1">
    <citation type="submission" date="2014-04" db="EMBL/GenBank/DDBJ databases">
        <authorList>
            <consortium name="DOE Joint Genome Institute"/>
            <person name="Kuo A."/>
            <person name="Kohler A."/>
            <person name="Nagy L.G."/>
            <person name="Floudas D."/>
            <person name="Copeland A."/>
            <person name="Barry K.W."/>
            <person name="Cichocki N."/>
            <person name="Veneault-Fourrey C."/>
            <person name="LaButti K."/>
            <person name="Lindquist E.A."/>
            <person name="Lipzen A."/>
            <person name="Lundell T."/>
            <person name="Morin E."/>
            <person name="Murat C."/>
            <person name="Sun H."/>
            <person name="Tunlid A."/>
            <person name="Henrissat B."/>
            <person name="Grigoriev I.V."/>
            <person name="Hibbett D.S."/>
            <person name="Martin F."/>
            <person name="Nordberg H.P."/>
            <person name="Cantor M.N."/>
            <person name="Hua S.X."/>
        </authorList>
    </citation>
    <scope>NUCLEOTIDE SEQUENCE [LARGE SCALE GENOMIC DNA]</scope>
    <source>
        <strain evidence="2 3">Foug A</strain>
    </source>
</reference>
<dbReference type="InterPro" id="IPR041078">
    <property type="entry name" value="Plavaka"/>
</dbReference>
<gene>
    <name evidence="2" type="ORF">SCLCIDRAFT_33084</name>
</gene>
<evidence type="ECO:0000313" key="3">
    <source>
        <dbReference type="Proteomes" id="UP000053989"/>
    </source>
</evidence>
<dbReference type="Proteomes" id="UP000053989">
    <property type="component" value="Unassembled WGS sequence"/>
</dbReference>
<dbReference type="AlphaFoldDB" id="A0A0C3CTK7"/>
<dbReference type="OrthoDB" id="3232986at2759"/>
<accession>A0A0C3CTK7</accession>
<evidence type="ECO:0000313" key="2">
    <source>
        <dbReference type="EMBL" id="KIM51910.1"/>
    </source>
</evidence>
<evidence type="ECO:0000256" key="1">
    <source>
        <dbReference type="SAM" id="MobiDB-lite"/>
    </source>
</evidence>